<dbReference type="SUPFAM" id="SSF57716">
    <property type="entry name" value="Glucocorticoid receptor-like (DNA-binding domain)"/>
    <property type="match status" value="1"/>
</dbReference>
<gene>
    <name evidence="11" type="ORF">FB192DRAFT_1314642</name>
</gene>
<protein>
    <recommendedName>
        <fullName evidence="10">GATA-type domain-containing protein</fullName>
    </recommendedName>
</protein>
<dbReference type="GO" id="GO:0000981">
    <property type="term" value="F:DNA-binding transcription factor activity, RNA polymerase II-specific"/>
    <property type="evidence" value="ECO:0007669"/>
    <property type="project" value="TreeGrafter"/>
</dbReference>
<dbReference type="GO" id="GO:0045944">
    <property type="term" value="P:positive regulation of transcription by RNA polymerase II"/>
    <property type="evidence" value="ECO:0007669"/>
    <property type="project" value="TreeGrafter"/>
</dbReference>
<feature type="region of interest" description="Disordered" evidence="9">
    <location>
        <begin position="227"/>
        <end position="258"/>
    </location>
</feature>
<dbReference type="PANTHER" id="PTHR10071:SF281">
    <property type="entry name" value="BOX A-BINDING FACTOR-RELATED"/>
    <property type="match status" value="1"/>
</dbReference>
<sequence length="545" mass="59105">MFPMNGKKSNASMTTRMADQVLACNLFPEEDQHMGDDQVDQEEKKKDPLSSQVWRMYTKAKDTLPNGSRLENLTWRMMAMTLKKQDAAQSPSTSSLSSEHLDTASAPELDENKPMISKSPPMKTDSINIPVNYNEDPIVSFSEPYHSPTSSSTFFFGNDPPALSAAAAAPFNAAATTTSLNMGAVSFEDMLNMYYNPVTNAGQFTDTNTTATASIDIVPAPTHPHFDYAHSPSPSVSSVEEEQAHHQKPQQNGQTQCYNCSTQTTPLWRRDPSGNPLCNACGLFLKLHGVVRPLSLKTDVIKKRNRGTAGSAAANANHASATATSASTQARKEVPLSSSLPTTSRIQAIPTRPSQIKRQRRSYQKQPRPTTPTSQLPTTPSHLQQQQPILSSSLPNHYDNNDVSFLGTSLPTPNPMTTTSTSYFNYMSSSPPPPPPALHYSSSNSSLASLGQANTNSNATTAQQQPQTQGDVYSLLENIGVQLNNLPPELLPLIASAANYQAQAMNANSNNKTSPLMPNEMVFGQNTAASSNSSTMLDHNQGQFY</sequence>
<dbReference type="GO" id="GO:0008270">
    <property type="term" value="F:zinc ion binding"/>
    <property type="evidence" value="ECO:0007669"/>
    <property type="project" value="UniProtKB-KW"/>
</dbReference>
<dbReference type="FunFam" id="3.30.50.10:FF:000007">
    <property type="entry name" value="Nitrogen regulatory AreA, N-terminal"/>
    <property type="match status" value="1"/>
</dbReference>
<dbReference type="Proteomes" id="UP000469890">
    <property type="component" value="Unassembled WGS sequence"/>
</dbReference>
<dbReference type="PANTHER" id="PTHR10071">
    <property type="entry name" value="TRANSCRIPTION FACTOR GATA FAMILY MEMBER"/>
    <property type="match status" value="1"/>
</dbReference>
<evidence type="ECO:0000256" key="9">
    <source>
        <dbReference type="SAM" id="MobiDB-lite"/>
    </source>
</evidence>
<feature type="compositionally biased region" description="Polar residues" evidence="9">
    <location>
        <begin position="249"/>
        <end position="258"/>
    </location>
</feature>
<evidence type="ECO:0000259" key="10">
    <source>
        <dbReference type="PROSITE" id="PS50114"/>
    </source>
</evidence>
<feature type="compositionally biased region" description="Polar residues" evidence="9">
    <location>
        <begin position="336"/>
        <end position="354"/>
    </location>
</feature>
<dbReference type="Pfam" id="PF00320">
    <property type="entry name" value="GATA"/>
    <property type="match status" value="1"/>
</dbReference>
<evidence type="ECO:0000256" key="1">
    <source>
        <dbReference type="ARBA" id="ARBA00004123"/>
    </source>
</evidence>
<evidence type="ECO:0000256" key="7">
    <source>
        <dbReference type="ARBA" id="ARBA00023242"/>
    </source>
</evidence>
<feature type="region of interest" description="Disordered" evidence="9">
    <location>
        <begin position="308"/>
        <end position="397"/>
    </location>
</feature>
<evidence type="ECO:0000313" key="12">
    <source>
        <dbReference type="Proteomes" id="UP000469890"/>
    </source>
</evidence>
<dbReference type="InterPro" id="IPR000679">
    <property type="entry name" value="Znf_GATA"/>
</dbReference>
<keyword evidence="6" id="KW-0804">Transcription</keyword>
<proteinExistence type="predicted"/>
<comment type="caution">
    <text evidence="11">The sequence shown here is derived from an EMBL/GenBank/DDBJ whole genome shotgun (WGS) entry which is preliminary data.</text>
</comment>
<evidence type="ECO:0000256" key="4">
    <source>
        <dbReference type="ARBA" id="ARBA00022833"/>
    </source>
</evidence>
<keyword evidence="4" id="KW-0862">Zinc</keyword>
<dbReference type="InterPro" id="IPR039355">
    <property type="entry name" value="Transcription_factor_GATA"/>
</dbReference>
<keyword evidence="3 8" id="KW-0863">Zinc-finger</keyword>
<dbReference type="PROSITE" id="PS00344">
    <property type="entry name" value="GATA_ZN_FINGER_1"/>
    <property type="match status" value="1"/>
</dbReference>
<dbReference type="GO" id="GO:0000978">
    <property type="term" value="F:RNA polymerase II cis-regulatory region sequence-specific DNA binding"/>
    <property type="evidence" value="ECO:0007669"/>
    <property type="project" value="TreeGrafter"/>
</dbReference>
<dbReference type="GO" id="GO:0005634">
    <property type="term" value="C:nucleus"/>
    <property type="evidence" value="ECO:0007669"/>
    <property type="project" value="UniProtKB-SubCell"/>
</dbReference>
<feature type="region of interest" description="Disordered" evidence="9">
    <location>
        <begin position="425"/>
        <end position="466"/>
    </location>
</feature>
<evidence type="ECO:0000313" key="11">
    <source>
        <dbReference type="EMBL" id="KAF1796473.1"/>
    </source>
</evidence>
<feature type="compositionally biased region" description="Low complexity" evidence="9">
    <location>
        <begin position="438"/>
        <end position="466"/>
    </location>
</feature>
<dbReference type="CDD" id="cd00202">
    <property type="entry name" value="ZnF_GATA"/>
    <property type="match status" value="1"/>
</dbReference>
<feature type="domain" description="GATA-type" evidence="10">
    <location>
        <begin position="251"/>
        <end position="304"/>
    </location>
</feature>
<dbReference type="InterPro" id="IPR013088">
    <property type="entry name" value="Znf_NHR/GATA"/>
</dbReference>
<keyword evidence="5" id="KW-0805">Transcription regulation</keyword>
<dbReference type="Gene3D" id="3.30.50.10">
    <property type="entry name" value="Erythroid Transcription Factor GATA-1, subunit A"/>
    <property type="match status" value="1"/>
</dbReference>
<feature type="region of interest" description="Disordered" evidence="9">
    <location>
        <begin position="84"/>
        <end position="128"/>
    </location>
</feature>
<keyword evidence="2" id="KW-0479">Metal-binding</keyword>
<comment type="subcellular location">
    <subcellularLocation>
        <location evidence="1">Nucleus</location>
    </subcellularLocation>
</comment>
<name>A0A8H4EX18_MUCCL</name>
<dbReference type="AlphaFoldDB" id="A0A8H4EX18"/>
<evidence type="ECO:0000256" key="8">
    <source>
        <dbReference type="PROSITE-ProRule" id="PRU00094"/>
    </source>
</evidence>
<organism evidence="11 12">
    <name type="scientific">Mucor circinelloides f. lusitanicus</name>
    <name type="common">Mucor racemosus var. lusitanicus</name>
    <dbReference type="NCBI Taxonomy" id="29924"/>
    <lineage>
        <taxon>Eukaryota</taxon>
        <taxon>Fungi</taxon>
        <taxon>Fungi incertae sedis</taxon>
        <taxon>Mucoromycota</taxon>
        <taxon>Mucoromycotina</taxon>
        <taxon>Mucoromycetes</taxon>
        <taxon>Mucorales</taxon>
        <taxon>Mucorineae</taxon>
        <taxon>Mucoraceae</taxon>
        <taxon>Mucor</taxon>
    </lineage>
</organism>
<dbReference type="EMBL" id="JAAECE010000012">
    <property type="protein sequence ID" value="KAF1796473.1"/>
    <property type="molecule type" value="Genomic_DNA"/>
</dbReference>
<evidence type="ECO:0000256" key="2">
    <source>
        <dbReference type="ARBA" id="ARBA00022723"/>
    </source>
</evidence>
<feature type="compositionally biased region" description="Low complexity" evidence="9">
    <location>
        <begin position="308"/>
        <end position="329"/>
    </location>
</feature>
<dbReference type="GO" id="GO:0000122">
    <property type="term" value="P:negative regulation of transcription by RNA polymerase II"/>
    <property type="evidence" value="ECO:0007669"/>
    <property type="project" value="TreeGrafter"/>
</dbReference>
<dbReference type="PROSITE" id="PS50114">
    <property type="entry name" value="GATA_ZN_FINGER_2"/>
    <property type="match status" value="1"/>
</dbReference>
<evidence type="ECO:0000256" key="3">
    <source>
        <dbReference type="ARBA" id="ARBA00022771"/>
    </source>
</evidence>
<dbReference type="SMART" id="SM00401">
    <property type="entry name" value="ZnF_GATA"/>
    <property type="match status" value="1"/>
</dbReference>
<dbReference type="Pfam" id="PF08550">
    <property type="entry name" value="GATA_AreA"/>
    <property type="match status" value="1"/>
</dbReference>
<evidence type="ECO:0000256" key="6">
    <source>
        <dbReference type="ARBA" id="ARBA00023163"/>
    </source>
</evidence>
<dbReference type="PRINTS" id="PR00619">
    <property type="entry name" value="GATAZNFINGER"/>
</dbReference>
<evidence type="ECO:0000256" key="5">
    <source>
        <dbReference type="ARBA" id="ARBA00023015"/>
    </source>
</evidence>
<keyword evidence="7" id="KW-0539">Nucleus</keyword>
<feature type="compositionally biased region" description="Low complexity" evidence="9">
    <location>
        <begin position="366"/>
        <end position="395"/>
    </location>
</feature>
<dbReference type="InterPro" id="IPR013860">
    <property type="entry name" value="AreA_GATA"/>
</dbReference>
<accession>A0A8H4EX18</accession>
<reference evidence="11 12" key="1">
    <citation type="submission" date="2019-09" db="EMBL/GenBank/DDBJ databases">
        <authorList>
            <consortium name="DOE Joint Genome Institute"/>
            <person name="Mondo S.J."/>
            <person name="Navarro-Mendoza M.I."/>
            <person name="Perez-Arques C."/>
            <person name="Panchal S."/>
            <person name="Nicolas F.E."/>
            <person name="Ganguly P."/>
            <person name="Pangilinan J."/>
            <person name="Grigoriev I."/>
            <person name="Heitman J."/>
            <person name="Sanya K."/>
            <person name="Garre V."/>
        </authorList>
    </citation>
    <scope>NUCLEOTIDE SEQUENCE [LARGE SCALE GENOMIC DNA]</scope>
    <source>
        <strain evidence="11 12">MU402</strain>
    </source>
</reference>